<organism evidence="1 2">
    <name type="scientific">Baudoinia panamericana (strain UAMH 10762)</name>
    <name type="common">Angels' share fungus</name>
    <name type="synonym">Baudoinia compniacensis (strain UAMH 10762)</name>
    <dbReference type="NCBI Taxonomy" id="717646"/>
    <lineage>
        <taxon>Eukaryota</taxon>
        <taxon>Fungi</taxon>
        <taxon>Dikarya</taxon>
        <taxon>Ascomycota</taxon>
        <taxon>Pezizomycotina</taxon>
        <taxon>Dothideomycetes</taxon>
        <taxon>Dothideomycetidae</taxon>
        <taxon>Mycosphaerellales</taxon>
        <taxon>Teratosphaeriaceae</taxon>
        <taxon>Baudoinia</taxon>
    </lineage>
</organism>
<evidence type="ECO:0000313" key="2">
    <source>
        <dbReference type="Proteomes" id="UP000011761"/>
    </source>
</evidence>
<gene>
    <name evidence="1" type="ORF">BAUCODRAFT_125499</name>
</gene>
<sequence length="122" mass="13259">MTIYGSKGKDSPKTPSALGFERLMTFDGRLHFAQSSPGTAVAWPVAWKFRIKCRSARPGEAGRICQNPTSWICCTHYHVALLQIHAMCISTGRKRAPSAVTKIDPPSCNNGLSARKADDVVA</sequence>
<proteinExistence type="predicted"/>
<dbReference type="RefSeq" id="XP_007679709.1">
    <property type="nucleotide sequence ID" value="XM_007681519.1"/>
</dbReference>
<dbReference type="KEGG" id="bcom:BAUCODRAFT_125499"/>
<protein>
    <submittedName>
        <fullName evidence="1">Uncharacterized protein</fullName>
    </submittedName>
</protein>
<dbReference type="AlphaFoldDB" id="M2LHM3"/>
<accession>M2LHM3</accession>
<dbReference type="EMBL" id="KB445560">
    <property type="protein sequence ID" value="EMC93662.1"/>
    <property type="molecule type" value="Genomic_DNA"/>
</dbReference>
<dbReference type="GeneID" id="19107974"/>
<name>M2LHM3_BAUPA</name>
<keyword evidence="2" id="KW-1185">Reference proteome</keyword>
<dbReference type="HOGENOM" id="CLU_2026274_0_0_1"/>
<evidence type="ECO:0000313" key="1">
    <source>
        <dbReference type="EMBL" id="EMC93662.1"/>
    </source>
</evidence>
<dbReference type="Proteomes" id="UP000011761">
    <property type="component" value="Unassembled WGS sequence"/>
</dbReference>
<reference evidence="1 2" key="1">
    <citation type="journal article" date="2012" name="PLoS Pathog.">
        <title>Diverse lifestyles and strategies of plant pathogenesis encoded in the genomes of eighteen Dothideomycetes fungi.</title>
        <authorList>
            <person name="Ohm R.A."/>
            <person name="Feau N."/>
            <person name="Henrissat B."/>
            <person name="Schoch C.L."/>
            <person name="Horwitz B.A."/>
            <person name="Barry K.W."/>
            <person name="Condon B.J."/>
            <person name="Copeland A.C."/>
            <person name="Dhillon B."/>
            <person name="Glaser F."/>
            <person name="Hesse C.N."/>
            <person name="Kosti I."/>
            <person name="LaButti K."/>
            <person name="Lindquist E.A."/>
            <person name="Lucas S."/>
            <person name="Salamov A.A."/>
            <person name="Bradshaw R.E."/>
            <person name="Ciuffetti L."/>
            <person name="Hamelin R.C."/>
            <person name="Kema G.H.J."/>
            <person name="Lawrence C."/>
            <person name="Scott J.A."/>
            <person name="Spatafora J.W."/>
            <person name="Turgeon B.G."/>
            <person name="de Wit P.J.G.M."/>
            <person name="Zhong S."/>
            <person name="Goodwin S.B."/>
            <person name="Grigoriev I.V."/>
        </authorList>
    </citation>
    <scope>NUCLEOTIDE SEQUENCE [LARGE SCALE GENOMIC DNA]</scope>
    <source>
        <strain evidence="1 2">UAMH 10762</strain>
    </source>
</reference>